<dbReference type="GO" id="GO:0004719">
    <property type="term" value="F:protein-L-isoaspartate (D-aspartate) O-methyltransferase activity"/>
    <property type="evidence" value="ECO:0007669"/>
    <property type="project" value="UniProtKB-UniRule"/>
</dbReference>
<dbReference type="SUPFAM" id="SSF53335">
    <property type="entry name" value="S-adenosyl-L-methionine-dependent methyltransferases"/>
    <property type="match status" value="1"/>
</dbReference>
<dbReference type="RefSeq" id="WP_108689227.1">
    <property type="nucleotide sequence ID" value="NZ_QCYK01000003.1"/>
</dbReference>
<dbReference type="NCBIfam" id="NF001453">
    <property type="entry name" value="PRK00312.1"/>
    <property type="match status" value="1"/>
</dbReference>
<evidence type="ECO:0000313" key="8">
    <source>
        <dbReference type="EMBL" id="PUZ23424.1"/>
    </source>
</evidence>
<protein>
    <recommendedName>
        <fullName evidence="7">Protein-L-isoaspartate O-methyltransferase</fullName>
        <ecNumber evidence="7">2.1.1.77</ecNumber>
    </recommendedName>
    <alternativeName>
        <fullName evidence="7">L-isoaspartyl protein carboxyl methyltransferase</fullName>
    </alternativeName>
    <alternativeName>
        <fullName evidence="7">Protein L-isoaspartyl methyltransferase</fullName>
    </alternativeName>
    <alternativeName>
        <fullName evidence="7">Protein-beta-aspartate methyltransferase</fullName>
        <shortName evidence="7">PIMT</shortName>
    </alternativeName>
</protein>
<keyword evidence="4 7" id="KW-0489">Methyltransferase</keyword>
<evidence type="ECO:0000256" key="2">
    <source>
        <dbReference type="ARBA" id="ARBA00005369"/>
    </source>
</evidence>
<dbReference type="HAMAP" id="MF_00090">
    <property type="entry name" value="PIMT"/>
    <property type="match status" value="1"/>
</dbReference>
<dbReference type="FunFam" id="3.40.50.150:FF:000010">
    <property type="entry name" value="Protein-L-isoaspartate O-methyltransferase"/>
    <property type="match status" value="1"/>
</dbReference>
<evidence type="ECO:0000256" key="1">
    <source>
        <dbReference type="ARBA" id="ARBA00004496"/>
    </source>
</evidence>
<keyword evidence="3 7" id="KW-0963">Cytoplasm</keyword>
<dbReference type="CDD" id="cd02440">
    <property type="entry name" value="AdoMet_MTases"/>
    <property type="match status" value="1"/>
</dbReference>
<keyword evidence="5 7" id="KW-0808">Transferase</keyword>
<dbReference type="InterPro" id="IPR029063">
    <property type="entry name" value="SAM-dependent_MTases_sf"/>
</dbReference>
<dbReference type="PANTHER" id="PTHR11579">
    <property type="entry name" value="PROTEIN-L-ISOASPARTATE O-METHYLTRANSFERASE"/>
    <property type="match status" value="1"/>
</dbReference>
<dbReference type="OrthoDB" id="9810066at2"/>
<comment type="function">
    <text evidence="7">Catalyzes the methyl esterification of L-isoaspartyl residues in peptides and proteins that result from spontaneous decomposition of normal L-aspartyl and L-asparaginyl residues. It plays a role in the repair and/or degradation of damaged proteins.</text>
</comment>
<dbReference type="InterPro" id="IPR000682">
    <property type="entry name" value="PCMT"/>
</dbReference>
<evidence type="ECO:0000256" key="4">
    <source>
        <dbReference type="ARBA" id="ARBA00022603"/>
    </source>
</evidence>
<dbReference type="GO" id="GO:0005737">
    <property type="term" value="C:cytoplasm"/>
    <property type="evidence" value="ECO:0007669"/>
    <property type="project" value="UniProtKB-SubCell"/>
</dbReference>
<dbReference type="EC" id="2.1.1.77" evidence="7"/>
<dbReference type="EMBL" id="QCYK01000003">
    <property type="protein sequence ID" value="PUZ23424.1"/>
    <property type="molecule type" value="Genomic_DNA"/>
</dbReference>
<keyword evidence="6 7" id="KW-0949">S-adenosyl-L-methionine</keyword>
<dbReference type="GO" id="GO:0030091">
    <property type="term" value="P:protein repair"/>
    <property type="evidence" value="ECO:0007669"/>
    <property type="project" value="UniProtKB-UniRule"/>
</dbReference>
<evidence type="ECO:0000256" key="7">
    <source>
        <dbReference type="HAMAP-Rule" id="MF_00090"/>
    </source>
</evidence>
<sequence>MKNKATNKPAVTEYADTKAQVLQRQALVENIAANGITDVNVLTAIGKLPRQFFMPAGTEADAYTDKAFPIGEGQTISQPYTVAYQTQLLRVHPGHKILEVGTGSAYQAAVLAMMGAIVYTIERQKKLYDRAMHFSYLQTLPGLHFCHGDGFEGWPDEAPFDRILVTAAPDTIPPALTTQLRPGGILVAPVGAKGLQRMIRITKGEDGQLTEELFEHFSFVPMLRGKVE</sequence>
<evidence type="ECO:0000256" key="5">
    <source>
        <dbReference type="ARBA" id="ARBA00022679"/>
    </source>
</evidence>
<dbReference type="GO" id="GO:0032259">
    <property type="term" value="P:methylation"/>
    <property type="evidence" value="ECO:0007669"/>
    <property type="project" value="UniProtKB-KW"/>
</dbReference>
<comment type="subcellular location">
    <subcellularLocation>
        <location evidence="1 7">Cytoplasm</location>
    </subcellularLocation>
</comment>
<organism evidence="8 9">
    <name type="scientific">Chitinophaga parva</name>
    <dbReference type="NCBI Taxonomy" id="2169414"/>
    <lineage>
        <taxon>Bacteria</taxon>
        <taxon>Pseudomonadati</taxon>
        <taxon>Bacteroidota</taxon>
        <taxon>Chitinophagia</taxon>
        <taxon>Chitinophagales</taxon>
        <taxon>Chitinophagaceae</taxon>
        <taxon>Chitinophaga</taxon>
    </lineage>
</organism>
<accession>A0A2T7BEA5</accession>
<dbReference type="PANTHER" id="PTHR11579:SF0">
    <property type="entry name" value="PROTEIN-L-ISOASPARTATE(D-ASPARTATE) O-METHYLTRANSFERASE"/>
    <property type="match status" value="1"/>
</dbReference>
<keyword evidence="9" id="KW-1185">Reference proteome</keyword>
<dbReference type="NCBIfam" id="TIGR00080">
    <property type="entry name" value="pimt"/>
    <property type="match status" value="1"/>
</dbReference>
<comment type="caution">
    <text evidence="8">The sequence shown here is derived from an EMBL/GenBank/DDBJ whole genome shotgun (WGS) entry which is preliminary data.</text>
</comment>
<dbReference type="PROSITE" id="PS01279">
    <property type="entry name" value="PCMT"/>
    <property type="match status" value="1"/>
</dbReference>
<dbReference type="Proteomes" id="UP000244450">
    <property type="component" value="Unassembled WGS sequence"/>
</dbReference>
<evidence type="ECO:0000313" key="9">
    <source>
        <dbReference type="Proteomes" id="UP000244450"/>
    </source>
</evidence>
<dbReference type="Pfam" id="PF01135">
    <property type="entry name" value="PCMT"/>
    <property type="match status" value="1"/>
</dbReference>
<dbReference type="Gene3D" id="3.40.50.150">
    <property type="entry name" value="Vaccinia Virus protein VP39"/>
    <property type="match status" value="1"/>
</dbReference>
<name>A0A2T7BEA5_9BACT</name>
<comment type="catalytic activity">
    <reaction evidence="7">
        <text>[protein]-L-isoaspartate + S-adenosyl-L-methionine = [protein]-L-isoaspartate alpha-methyl ester + S-adenosyl-L-homocysteine</text>
        <dbReference type="Rhea" id="RHEA:12705"/>
        <dbReference type="Rhea" id="RHEA-COMP:12143"/>
        <dbReference type="Rhea" id="RHEA-COMP:12144"/>
        <dbReference type="ChEBI" id="CHEBI:57856"/>
        <dbReference type="ChEBI" id="CHEBI:59789"/>
        <dbReference type="ChEBI" id="CHEBI:90596"/>
        <dbReference type="ChEBI" id="CHEBI:90598"/>
        <dbReference type="EC" id="2.1.1.77"/>
    </reaction>
</comment>
<evidence type="ECO:0000256" key="6">
    <source>
        <dbReference type="ARBA" id="ARBA00022691"/>
    </source>
</evidence>
<evidence type="ECO:0000256" key="3">
    <source>
        <dbReference type="ARBA" id="ARBA00022490"/>
    </source>
</evidence>
<feature type="active site" evidence="7">
    <location>
        <position position="77"/>
    </location>
</feature>
<proteinExistence type="inferred from homology"/>
<gene>
    <name evidence="7" type="primary">pcm</name>
    <name evidence="8" type="ORF">DCC81_23895</name>
</gene>
<dbReference type="AlphaFoldDB" id="A0A2T7BEA5"/>
<comment type="similarity">
    <text evidence="2 7">Belongs to the methyltransferase superfamily. L-isoaspartyl/D-aspartyl protein methyltransferase family.</text>
</comment>
<reference evidence="8 9" key="1">
    <citation type="submission" date="2018-04" db="EMBL/GenBank/DDBJ databases">
        <title>Chitinophaga fuyangensis sp. nov., isolated from soil in a chemical factory.</title>
        <authorList>
            <person name="Chen K."/>
        </authorList>
    </citation>
    <scope>NUCLEOTIDE SEQUENCE [LARGE SCALE GENOMIC DNA]</scope>
    <source>
        <strain evidence="8 9">LY-1</strain>
    </source>
</reference>